<evidence type="ECO:0000256" key="2">
    <source>
        <dbReference type="ARBA" id="ARBA00008000"/>
    </source>
</evidence>
<dbReference type="PANTHER" id="PTHR11748">
    <property type="entry name" value="D-LACTATE DEHYDROGENASE"/>
    <property type="match status" value="1"/>
</dbReference>
<evidence type="ECO:0000256" key="1">
    <source>
        <dbReference type="ARBA" id="ARBA00001974"/>
    </source>
</evidence>
<keyword evidence="10" id="KW-1185">Reference proteome</keyword>
<comment type="caution">
    <text evidence="9">The sequence shown here is derived from an EMBL/GenBank/DDBJ whole genome shotgun (WGS) entry which is preliminary data.</text>
</comment>
<keyword evidence="4" id="KW-0274">FAD</keyword>
<protein>
    <recommendedName>
        <fullName evidence="7">D-lactate dehydrogenase (cytochrome)</fullName>
        <ecNumber evidence="7">1.1.2.4</ecNumber>
    </recommendedName>
</protein>
<name>S0G3X6_9BACT</name>
<evidence type="ECO:0000259" key="8">
    <source>
        <dbReference type="PROSITE" id="PS51387"/>
    </source>
</evidence>
<dbReference type="InterPro" id="IPR036318">
    <property type="entry name" value="FAD-bd_PCMH-like_sf"/>
</dbReference>
<dbReference type="Gene3D" id="3.30.70.2740">
    <property type="match status" value="1"/>
</dbReference>
<dbReference type="InterPro" id="IPR016169">
    <property type="entry name" value="FAD-bd_PCMH_sub2"/>
</dbReference>
<dbReference type="InterPro" id="IPR004113">
    <property type="entry name" value="FAD-bd_oxidored_4_C"/>
</dbReference>
<keyword evidence="6" id="KW-0560">Oxidoreductase</keyword>
<dbReference type="Pfam" id="PF01565">
    <property type="entry name" value="FAD_binding_4"/>
    <property type="match status" value="1"/>
</dbReference>
<keyword evidence="5" id="KW-0809">Transit peptide</keyword>
<evidence type="ECO:0000256" key="6">
    <source>
        <dbReference type="ARBA" id="ARBA00023002"/>
    </source>
</evidence>
<evidence type="ECO:0000313" key="9">
    <source>
        <dbReference type="EMBL" id="EMS81630.1"/>
    </source>
</evidence>
<dbReference type="InterPro" id="IPR006094">
    <property type="entry name" value="Oxid_FAD_bind_N"/>
</dbReference>
<dbReference type="PROSITE" id="PS51387">
    <property type="entry name" value="FAD_PCMH"/>
    <property type="match status" value="1"/>
</dbReference>
<sequence length="500" mass="55954">MEPDKPTIEGMVHTDTATRKKFSKDASSYRIQPQMVAAPANENDVVRILEFARKSGTSITCRSGGSGLSGAGIGPGIIVDFKPLMNRIKQLDPEIIAEPGVVLEDFLKQIHKKGLMLPAIPSSSSWCALGGNIGTRATGPRTARYGTIDAFVTSLKFITARGDIVDTRKKLPDTLEKGLMRIREKYLSDEKSRRLFENRPPIAGGYNVPAFSRYKDPGEIAAHLMVGSIGTLGVITEIRLSPIPIRMPQMTYAAFFPTLEKIGDALNRINELHPAAVEYIDNNTLARIQGKLLNNRHKDIAGALLVEFDESEEQAKKGEKILVESNPDELIPVPVNSPEETRIWEERRLILPRLRAFARKKGWIVPSIIDDVAIHAKDFVPVVRDLNQLMRRLQHDICIFGHIGFGSLHARPMFDPRKKEITDQIDTVSRQTFQILHRYGGTLVGEHNSGRSRSIYLEMELGDRFTYLREIKDLFDPEDILNPDTLFDTAPITENMNLDG</sequence>
<dbReference type="InterPro" id="IPR016164">
    <property type="entry name" value="FAD-linked_Oxase-like_C"/>
</dbReference>
<dbReference type="GO" id="GO:1903457">
    <property type="term" value="P:lactate catabolic process"/>
    <property type="evidence" value="ECO:0007669"/>
    <property type="project" value="TreeGrafter"/>
</dbReference>
<dbReference type="GO" id="GO:0071949">
    <property type="term" value="F:FAD binding"/>
    <property type="evidence" value="ECO:0007669"/>
    <property type="project" value="InterPro"/>
</dbReference>
<dbReference type="AlphaFoldDB" id="S0G3X6"/>
<reference evidence="9 10" key="1">
    <citation type="journal article" date="2013" name="Genome Announc.">
        <title>Draft Genome Sequence of Desulfotignum phosphitoxidans DSM 13687 Strain FiPS-3.</title>
        <authorList>
            <person name="Poehlein A."/>
            <person name="Daniel R."/>
            <person name="Simeonova D.D."/>
        </authorList>
    </citation>
    <scope>NUCLEOTIDE SEQUENCE [LARGE SCALE GENOMIC DNA]</scope>
    <source>
        <strain evidence="9 10">DSM 13687</strain>
    </source>
</reference>
<dbReference type="SUPFAM" id="SSF55103">
    <property type="entry name" value="FAD-linked oxidases, C-terminal domain"/>
    <property type="match status" value="1"/>
</dbReference>
<evidence type="ECO:0000256" key="5">
    <source>
        <dbReference type="ARBA" id="ARBA00022946"/>
    </source>
</evidence>
<dbReference type="InterPro" id="IPR016166">
    <property type="entry name" value="FAD-bd_PCMH"/>
</dbReference>
<keyword evidence="3" id="KW-0285">Flavoprotein</keyword>
<dbReference type="RefSeq" id="WP_006964388.1">
    <property type="nucleotide sequence ID" value="NZ_APJX01000001.1"/>
</dbReference>
<dbReference type="EC" id="1.1.2.4" evidence="7"/>
<proteinExistence type="inferred from homology"/>
<comment type="cofactor">
    <cofactor evidence="1">
        <name>FAD</name>
        <dbReference type="ChEBI" id="CHEBI:57692"/>
    </cofactor>
</comment>
<accession>S0G3X6</accession>
<dbReference type="GO" id="GO:0004458">
    <property type="term" value="F:D-lactate dehydrogenase (cytochrome) activity"/>
    <property type="evidence" value="ECO:0007669"/>
    <property type="project" value="UniProtKB-EC"/>
</dbReference>
<dbReference type="GO" id="GO:0008720">
    <property type="term" value="F:D-lactate dehydrogenase (NAD+) activity"/>
    <property type="evidence" value="ECO:0007669"/>
    <property type="project" value="TreeGrafter"/>
</dbReference>
<dbReference type="Pfam" id="PF02913">
    <property type="entry name" value="FAD-oxidase_C"/>
    <property type="match status" value="1"/>
</dbReference>
<dbReference type="PANTHER" id="PTHR11748:SF111">
    <property type="entry name" value="D-LACTATE DEHYDROGENASE, MITOCHONDRIAL-RELATED"/>
    <property type="match status" value="1"/>
</dbReference>
<dbReference type="SUPFAM" id="SSF56176">
    <property type="entry name" value="FAD-binding/transporter-associated domain-like"/>
    <property type="match status" value="1"/>
</dbReference>
<evidence type="ECO:0000256" key="7">
    <source>
        <dbReference type="ARBA" id="ARBA00038897"/>
    </source>
</evidence>
<dbReference type="Proteomes" id="UP000014216">
    <property type="component" value="Unassembled WGS sequence"/>
</dbReference>
<evidence type="ECO:0000256" key="4">
    <source>
        <dbReference type="ARBA" id="ARBA00022827"/>
    </source>
</evidence>
<organism evidence="9 10">
    <name type="scientific">Desulfotignum phosphitoxidans DSM 13687</name>
    <dbReference type="NCBI Taxonomy" id="1286635"/>
    <lineage>
        <taxon>Bacteria</taxon>
        <taxon>Pseudomonadati</taxon>
        <taxon>Thermodesulfobacteriota</taxon>
        <taxon>Desulfobacteria</taxon>
        <taxon>Desulfobacterales</taxon>
        <taxon>Desulfobacteraceae</taxon>
        <taxon>Desulfotignum</taxon>
    </lineage>
</organism>
<comment type="similarity">
    <text evidence="2">Belongs to the FAD-binding oxidoreductase/transferase type 4 family.</text>
</comment>
<evidence type="ECO:0000256" key="3">
    <source>
        <dbReference type="ARBA" id="ARBA00022630"/>
    </source>
</evidence>
<feature type="domain" description="FAD-binding PCMH-type" evidence="8">
    <location>
        <begin position="29"/>
        <end position="245"/>
    </location>
</feature>
<dbReference type="Gene3D" id="3.30.465.10">
    <property type="match status" value="1"/>
</dbReference>
<gene>
    <name evidence="9" type="ORF">Dpo_1c07710</name>
</gene>
<evidence type="ECO:0000313" key="10">
    <source>
        <dbReference type="Proteomes" id="UP000014216"/>
    </source>
</evidence>
<dbReference type="EMBL" id="APJX01000001">
    <property type="protein sequence ID" value="EMS81630.1"/>
    <property type="molecule type" value="Genomic_DNA"/>
</dbReference>
<dbReference type="OrthoDB" id="9811557at2"/>